<proteinExistence type="predicted"/>
<name>A0A254TTA5_9BURK</name>
<dbReference type="Gene3D" id="3.30.160.170">
    <property type="entry name" value="FlaG-like"/>
    <property type="match status" value="1"/>
</dbReference>
<evidence type="ECO:0000313" key="3">
    <source>
        <dbReference type="Proteomes" id="UP000197535"/>
    </source>
</evidence>
<keyword evidence="3" id="KW-1185">Reference proteome</keyword>
<protein>
    <recommendedName>
        <fullName evidence="4">Flagellar biosynthesis protein FlaG</fullName>
    </recommendedName>
</protein>
<organism evidence="2 3">
    <name type="scientific">Noviherbaspirillum denitrificans</name>
    <dbReference type="NCBI Taxonomy" id="1968433"/>
    <lineage>
        <taxon>Bacteria</taxon>
        <taxon>Pseudomonadati</taxon>
        <taxon>Pseudomonadota</taxon>
        <taxon>Betaproteobacteria</taxon>
        <taxon>Burkholderiales</taxon>
        <taxon>Oxalobacteraceae</taxon>
        <taxon>Noviherbaspirillum</taxon>
    </lineage>
</organism>
<reference evidence="2 3" key="1">
    <citation type="submission" date="2016-02" db="EMBL/GenBank/DDBJ databases">
        <authorList>
            <person name="Wen L."/>
            <person name="He K."/>
            <person name="Yang H."/>
        </authorList>
    </citation>
    <scope>NUCLEOTIDE SEQUENCE [LARGE SCALE GENOMIC DNA]</scope>
    <source>
        <strain evidence="2 3">TSA40</strain>
    </source>
</reference>
<dbReference type="PANTHER" id="PTHR37166:SF1">
    <property type="entry name" value="PROTEIN FLAG"/>
    <property type="match status" value="1"/>
</dbReference>
<dbReference type="InterPro" id="IPR035924">
    <property type="entry name" value="FlaG-like_sf"/>
</dbReference>
<comment type="caution">
    <text evidence="2">The sequence shown here is derived from an EMBL/GenBank/DDBJ whole genome shotgun (WGS) entry which is preliminary data.</text>
</comment>
<evidence type="ECO:0000313" key="2">
    <source>
        <dbReference type="EMBL" id="OWW22958.1"/>
    </source>
</evidence>
<feature type="region of interest" description="Disordered" evidence="1">
    <location>
        <begin position="1"/>
        <end position="41"/>
    </location>
</feature>
<dbReference type="PANTHER" id="PTHR37166">
    <property type="entry name" value="PROTEIN FLAG"/>
    <property type="match status" value="1"/>
</dbReference>
<accession>A0A254TTA5</accession>
<evidence type="ECO:0000256" key="1">
    <source>
        <dbReference type="SAM" id="MobiDB-lite"/>
    </source>
</evidence>
<dbReference type="Proteomes" id="UP000197535">
    <property type="component" value="Unassembled WGS sequence"/>
</dbReference>
<feature type="compositionally biased region" description="Low complexity" evidence="1">
    <location>
        <begin position="7"/>
        <end position="30"/>
    </location>
</feature>
<dbReference type="InterPro" id="IPR005186">
    <property type="entry name" value="FlaG"/>
</dbReference>
<gene>
    <name evidence="2" type="ORF">AYR66_19390</name>
</gene>
<dbReference type="SUPFAM" id="SSF160214">
    <property type="entry name" value="FlaG-like"/>
    <property type="match status" value="1"/>
</dbReference>
<dbReference type="Pfam" id="PF03646">
    <property type="entry name" value="FlaG"/>
    <property type="match status" value="1"/>
</dbReference>
<evidence type="ECO:0008006" key="4">
    <source>
        <dbReference type="Google" id="ProtNLM"/>
    </source>
</evidence>
<dbReference type="EMBL" id="LSTO01000001">
    <property type="protein sequence ID" value="OWW22958.1"/>
    <property type="molecule type" value="Genomic_DNA"/>
</dbReference>
<sequence length="108" mass="11628">MEKYTFASDASPVASAPAAPVATASAVEPPRQAPSPEQVTQALKSINKTMEGLSQGLEFTIDEDSHRTIVKVVDRNTKDVIRQIPTEEALEIAKALDQVTGLLIRQKA</sequence>
<dbReference type="AlphaFoldDB" id="A0A254TTA5"/>